<feature type="domain" description="BTB" evidence="1">
    <location>
        <begin position="480"/>
        <end position="547"/>
    </location>
</feature>
<dbReference type="InterPro" id="IPR011333">
    <property type="entry name" value="SKP1/BTB/POZ_sf"/>
</dbReference>
<dbReference type="InterPro" id="IPR000210">
    <property type="entry name" value="BTB/POZ_dom"/>
</dbReference>
<dbReference type="Pfam" id="PF00071">
    <property type="entry name" value="Ras"/>
    <property type="match status" value="1"/>
</dbReference>
<proteinExistence type="evidence at transcript level"/>
<evidence type="ECO:0000313" key="2">
    <source>
        <dbReference type="EMBL" id="ALG00083.1"/>
    </source>
</evidence>
<dbReference type="GO" id="GO:0005525">
    <property type="term" value="F:GTP binding"/>
    <property type="evidence" value="ECO:0007669"/>
    <property type="project" value="InterPro"/>
</dbReference>
<dbReference type="PROSITE" id="PS51419">
    <property type="entry name" value="RAB"/>
    <property type="match status" value="1"/>
</dbReference>
<dbReference type="AlphaFoldDB" id="A0A0N7F166"/>
<reference evidence="2" key="1">
    <citation type="journal article" date="2015" name="PLoS ONE">
        <title>The Rho GTPase Family Genes in Bivalvia Genomes: Sequence, Evolution and Expression Analysis.</title>
        <authorList>
            <person name="Li X."/>
            <person name="Wang R."/>
            <person name="Xun X."/>
            <person name="Jiao W."/>
            <person name="Zhang M."/>
            <person name="Wang S."/>
            <person name="Wang S."/>
            <person name="Zhang L."/>
            <person name="Huang X."/>
            <person name="Hu X."/>
            <person name="Bao Z."/>
        </authorList>
    </citation>
    <scope>NUCLEOTIDE SEQUENCE</scope>
    <source>
        <strain evidence="2">CFBTB-G</strain>
    </source>
</reference>
<dbReference type="PROSITE" id="PS51420">
    <property type="entry name" value="RHO"/>
    <property type="match status" value="1"/>
</dbReference>
<dbReference type="SMART" id="SM00225">
    <property type="entry name" value="BTB"/>
    <property type="match status" value="2"/>
</dbReference>
<dbReference type="GO" id="GO:0003924">
    <property type="term" value="F:GTPase activity"/>
    <property type="evidence" value="ECO:0007669"/>
    <property type="project" value="InterPro"/>
</dbReference>
<dbReference type="FunFam" id="3.30.710.10:FF:000014">
    <property type="entry name" value="Rho-related BTB domain-containing protein 2 isoform 1"/>
    <property type="match status" value="1"/>
</dbReference>
<dbReference type="SMART" id="SM00174">
    <property type="entry name" value="RHO"/>
    <property type="match status" value="1"/>
</dbReference>
<dbReference type="PROSITE" id="PS51421">
    <property type="entry name" value="RAS"/>
    <property type="match status" value="1"/>
</dbReference>
<dbReference type="CDD" id="cd18499">
    <property type="entry name" value="BACK_RHOBTB"/>
    <property type="match status" value="1"/>
</dbReference>
<dbReference type="SUPFAM" id="SSF54695">
    <property type="entry name" value="POZ domain"/>
    <property type="match status" value="2"/>
</dbReference>
<dbReference type="PANTHER" id="PTHR24413">
    <property type="entry name" value="SPECKLE-TYPE POZ PROTEIN"/>
    <property type="match status" value="1"/>
</dbReference>
<dbReference type="InterPro" id="IPR001806">
    <property type="entry name" value="Small_GTPase"/>
</dbReference>
<dbReference type="EMBL" id="KT037718">
    <property type="protein sequence ID" value="ALG00083.1"/>
    <property type="molecule type" value="Genomic_DNA"/>
</dbReference>
<dbReference type="InterPro" id="IPR005225">
    <property type="entry name" value="Small_GTP-bd"/>
</dbReference>
<evidence type="ECO:0000259" key="1">
    <source>
        <dbReference type="PROSITE" id="PS50097"/>
    </source>
</evidence>
<name>A0A0N7F166_AZUFA</name>
<feature type="domain" description="BTB" evidence="1">
    <location>
        <begin position="270"/>
        <end position="421"/>
    </location>
</feature>
<dbReference type="SUPFAM" id="SSF52540">
    <property type="entry name" value="P-loop containing nucleoside triphosphate hydrolases"/>
    <property type="match status" value="1"/>
</dbReference>
<dbReference type="Pfam" id="PF00651">
    <property type="entry name" value="BTB"/>
    <property type="match status" value="2"/>
</dbReference>
<sequence length="707" mass="81368">MVNKAPVDISTGSSQYEYVKCVVVGDSGVGKTCLVRAWACDTKYRLEQLVKTHVSTVWATDHYRNDKEVLDRSWCHVDDCRVSLRLWDTFGYHDKDRGFAYKGADVVLLVFSVVKPNSLRNILSKWQTEIKNECSTTPVVVAGTHADMRFLYKDQHYRGMEKGLLYKAIDKGDIITPDQGREVAQMIGAPYYETSILFNYGIEDVFFNVVRAAMVERRKIKFWNAQLRRIQYPLIQSPLPVPQPLFPTVTVAASTFDFDLAQLLKNQNDGDIIFNVRGVHIRAHKICLVIASELFREILLMDIKEQEGCSDPQTNGRTEKRTNKEDEQVLLDNEDILEESPIIDANSNCSDDRLVRHGGRDIISARYLNHAAFEKIETVSNKNSTGEGVEQTVVTVTQEITPQAFQCVLEYMYTGRVREEYSQLLEVQQAAELLKLFPMLVALSNLQTQETYLNLGLEKRFHTDRVDKLQELILEQGLLNDIHFEVDDGVVGAHKPLLIARCEMMCAMFTDNFLEASAHVIPLPDVTCEVFGVLQEYLYTDKIQSLDSVDQLALIAVANRLCLPRLISLVEDYVVMELSRAARCDEDILEEVLMLIEPSQFHNALQLAAWCQHYVCVHYREASKRFFRELRSLQKENLALIEENQWPPVWYIKEKERYDQLMGQKTPSLHIQQKAQFSRWQQCKGSCFCFCRRSKVLVEEENYDFPM</sequence>
<dbReference type="SMART" id="SM00175">
    <property type="entry name" value="RAB"/>
    <property type="match status" value="1"/>
</dbReference>
<dbReference type="Gene3D" id="3.30.710.10">
    <property type="entry name" value="Potassium Channel Kv1.1, Chain A"/>
    <property type="match status" value="2"/>
</dbReference>
<dbReference type="PRINTS" id="PR00449">
    <property type="entry name" value="RASTRNSFRMNG"/>
</dbReference>
<dbReference type="InterPro" id="IPR027417">
    <property type="entry name" value="P-loop_NTPase"/>
</dbReference>
<accession>A0A0N7F166</accession>
<organism evidence="2">
    <name type="scientific">Azumapecten farreri</name>
    <name type="common">Farrer's scallop</name>
    <name type="synonym">Chlamys farreri</name>
    <dbReference type="NCBI Taxonomy" id="106299"/>
    <lineage>
        <taxon>Eukaryota</taxon>
        <taxon>Metazoa</taxon>
        <taxon>Spiralia</taxon>
        <taxon>Lophotrochozoa</taxon>
        <taxon>Mollusca</taxon>
        <taxon>Bivalvia</taxon>
        <taxon>Autobranchia</taxon>
        <taxon>Pteriomorphia</taxon>
        <taxon>Pectinida</taxon>
        <taxon>Pectinoidea</taxon>
        <taxon>Pectinidae</taxon>
        <taxon>Azumapecten</taxon>
    </lineage>
</organism>
<dbReference type="PROSITE" id="PS50097">
    <property type="entry name" value="BTB"/>
    <property type="match status" value="2"/>
</dbReference>
<protein>
    <submittedName>
        <fullName evidence="2">Rho GTPase</fullName>
    </submittedName>
</protein>
<dbReference type="NCBIfam" id="TIGR00231">
    <property type="entry name" value="small_GTP"/>
    <property type="match status" value="1"/>
</dbReference>
<dbReference type="Gene3D" id="3.40.50.300">
    <property type="entry name" value="P-loop containing nucleotide triphosphate hydrolases"/>
    <property type="match status" value="1"/>
</dbReference>
<dbReference type="SMART" id="SM00173">
    <property type="entry name" value="RAS"/>
    <property type="match status" value="1"/>
</dbReference>
<dbReference type="EMBL" id="KT037736">
    <property type="protein sequence ID" value="ALG00101.1"/>
    <property type="molecule type" value="mRNA"/>
</dbReference>